<dbReference type="Gene3D" id="3.30.40.10">
    <property type="entry name" value="Zinc/RING finger domain, C3HC4 (zinc finger)"/>
    <property type="match status" value="1"/>
</dbReference>
<dbReference type="PANTHER" id="PTHR46591:SF1">
    <property type="entry name" value="ZINC FINGER FYVE DOMAIN-CONTAINING PROTEIN 26"/>
    <property type="match status" value="1"/>
</dbReference>
<dbReference type="GO" id="GO:0000724">
    <property type="term" value="P:double-strand break repair via homologous recombination"/>
    <property type="evidence" value="ECO:0007669"/>
    <property type="project" value="InterPro"/>
</dbReference>
<dbReference type="InterPro" id="IPR017455">
    <property type="entry name" value="Znf_FYVE-rel"/>
</dbReference>
<evidence type="ECO:0000256" key="2">
    <source>
        <dbReference type="ARBA" id="ARBA00022771"/>
    </source>
</evidence>
<proteinExistence type="predicted"/>
<reference evidence="7" key="1">
    <citation type="submission" date="2019-03" db="EMBL/GenBank/DDBJ databases">
        <title>Long read genome sequence of the mycoparasitic Pythium oligandrum ATCC 38472 isolated from sugarbeet rhizosphere.</title>
        <authorList>
            <person name="Gaulin E."/>
        </authorList>
    </citation>
    <scope>NUCLEOTIDE SEQUENCE</scope>
    <source>
        <strain evidence="7">ATCC 38472_TT</strain>
    </source>
</reference>
<keyword evidence="1" id="KW-0479">Metal-binding</keyword>
<keyword evidence="2 4" id="KW-0863">Zinc-finger</keyword>
<dbReference type="PANTHER" id="PTHR46591">
    <property type="entry name" value="ZINC FINGER FYVE DOMAIN-CONTAINING PROTEIN 26"/>
    <property type="match status" value="1"/>
</dbReference>
<keyword evidence="5" id="KW-0472">Membrane</keyword>
<keyword evidence="8" id="KW-1185">Reference proteome</keyword>
<evidence type="ECO:0000313" key="8">
    <source>
        <dbReference type="Proteomes" id="UP000794436"/>
    </source>
</evidence>
<dbReference type="GO" id="GO:0032465">
    <property type="term" value="P:regulation of cytokinesis"/>
    <property type="evidence" value="ECO:0007669"/>
    <property type="project" value="TreeGrafter"/>
</dbReference>
<comment type="caution">
    <text evidence="7">The sequence shown here is derived from an EMBL/GenBank/DDBJ whole genome shotgun (WGS) entry which is preliminary data.</text>
</comment>
<gene>
    <name evidence="7" type="ORF">Poli38472_000386</name>
</gene>
<protein>
    <recommendedName>
        <fullName evidence="6">FYVE-type domain-containing protein</fullName>
    </recommendedName>
</protein>
<dbReference type="GO" id="GO:0032266">
    <property type="term" value="F:phosphatidylinositol-3-phosphate binding"/>
    <property type="evidence" value="ECO:0007669"/>
    <property type="project" value="InterPro"/>
</dbReference>
<sequence length="216" mass="24465">MAITLEEEYPQRMSEVHMRKSALFKRVSAQAMGMEANALCQKAQYVPKSTRSNCSNCQRSFRMWSAKHHCRICGDVVCGSCSAKRILFQTKSVRTCDECVNVNVRSISQQNRRKSGADLIQYSPSSDEDVSEVATRRIVKRRSESDLPIEKSLKPSDVERENLPHPSELHKSTQAIVNSASKCKCDCVEAWRLQLPYAIVVFLLVVAFITNLKSYL</sequence>
<dbReference type="SMART" id="SM00064">
    <property type="entry name" value="FYVE"/>
    <property type="match status" value="1"/>
</dbReference>
<dbReference type="InterPro" id="IPR013083">
    <property type="entry name" value="Znf_RING/FYVE/PHD"/>
</dbReference>
<name>A0A8K1FGT5_PYTOL</name>
<dbReference type="GO" id="GO:0005813">
    <property type="term" value="C:centrosome"/>
    <property type="evidence" value="ECO:0007669"/>
    <property type="project" value="TreeGrafter"/>
</dbReference>
<evidence type="ECO:0000256" key="1">
    <source>
        <dbReference type="ARBA" id="ARBA00022723"/>
    </source>
</evidence>
<dbReference type="InterPro" id="IPR011011">
    <property type="entry name" value="Znf_FYVE_PHD"/>
</dbReference>
<evidence type="ECO:0000256" key="5">
    <source>
        <dbReference type="SAM" id="Phobius"/>
    </source>
</evidence>
<dbReference type="Proteomes" id="UP000794436">
    <property type="component" value="Unassembled WGS sequence"/>
</dbReference>
<organism evidence="7 8">
    <name type="scientific">Pythium oligandrum</name>
    <name type="common">Mycoparasitic fungus</name>
    <dbReference type="NCBI Taxonomy" id="41045"/>
    <lineage>
        <taxon>Eukaryota</taxon>
        <taxon>Sar</taxon>
        <taxon>Stramenopiles</taxon>
        <taxon>Oomycota</taxon>
        <taxon>Peronosporomycetes</taxon>
        <taxon>Pythiales</taxon>
        <taxon>Pythiaceae</taxon>
        <taxon>Pythium</taxon>
    </lineage>
</organism>
<keyword evidence="5" id="KW-1133">Transmembrane helix</keyword>
<dbReference type="GO" id="GO:0008270">
    <property type="term" value="F:zinc ion binding"/>
    <property type="evidence" value="ECO:0007669"/>
    <property type="project" value="UniProtKB-KW"/>
</dbReference>
<evidence type="ECO:0000313" key="7">
    <source>
        <dbReference type="EMBL" id="TMW60344.1"/>
    </source>
</evidence>
<evidence type="ECO:0000259" key="6">
    <source>
        <dbReference type="PROSITE" id="PS50178"/>
    </source>
</evidence>
<accession>A0A8K1FGT5</accession>
<dbReference type="Pfam" id="PF01363">
    <property type="entry name" value="FYVE"/>
    <property type="match status" value="1"/>
</dbReference>
<feature type="domain" description="FYVE-type" evidence="6">
    <location>
        <begin position="48"/>
        <end position="99"/>
    </location>
</feature>
<keyword evidence="5" id="KW-0812">Transmembrane</keyword>
<dbReference type="GO" id="GO:0000281">
    <property type="term" value="P:mitotic cytokinesis"/>
    <property type="evidence" value="ECO:0007669"/>
    <property type="project" value="InterPro"/>
</dbReference>
<dbReference type="AlphaFoldDB" id="A0A8K1FGT5"/>
<dbReference type="EMBL" id="SPLM01000108">
    <property type="protein sequence ID" value="TMW60344.1"/>
    <property type="molecule type" value="Genomic_DNA"/>
</dbReference>
<dbReference type="InterPro" id="IPR000306">
    <property type="entry name" value="Znf_FYVE"/>
</dbReference>
<dbReference type="OrthoDB" id="660555at2759"/>
<dbReference type="PROSITE" id="PS50178">
    <property type="entry name" value="ZF_FYVE"/>
    <property type="match status" value="1"/>
</dbReference>
<evidence type="ECO:0000256" key="4">
    <source>
        <dbReference type="PROSITE-ProRule" id="PRU00091"/>
    </source>
</evidence>
<keyword evidence="3" id="KW-0862">Zinc</keyword>
<feature type="transmembrane region" description="Helical" evidence="5">
    <location>
        <begin position="195"/>
        <end position="212"/>
    </location>
</feature>
<dbReference type="GO" id="GO:0030496">
    <property type="term" value="C:midbody"/>
    <property type="evidence" value="ECO:0007669"/>
    <property type="project" value="TreeGrafter"/>
</dbReference>
<dbReference type="InterPro" id="IPR028730">
    <property type="entry name" value="ZFYVE26"/>
</dbReference>
<dbReference type="GO" id="GO:0005765">
    <property type="term" value="C:lysosomal membrane"/>
    <property type="evidence" value="ECO:0007669"/>
    <property type="project" value="TreeGrafter"/>
</dbReference>
<dbReference type="SUPFAM" id="SSF57903">
    <property type="entry name" value="FYVE/PHD zinc finger"/>
    <property type="match status" value="1"/>
</dbReference>
<evidence type="ECO:0000256" key="3">
    <source>
        <dbReference type="ARBA" id="ARBA00022833"/>
    </source>
</evidence>